<keyword evidence="4" id="KW-0418">Kinase</keyword>
<dbReference type="SUPFAM" id="SSF56112">
    <property type="entry name" value="Protein kinase-like (PK-like)"/>
    <property type="match status" value="1"/>
</dbReference>
<sequence>MARSAPNHGPECFHSPPQWWPLGLPGSGLWVEFSLSLSFLQLQVCRFHLHLLQRKRSPWLVSPPCRSCTEARSARYSTGQRGLLKRTFLGTAVGLPLVTGIYYGLAEKQEQRKMRLLAGGVLRFVRSLRLGVQISLDYWWTNHVTLRGLDENSPEYAAAVSRCHQRSAESIVFGATQNGGLYIKLGQGLCALNHLLPQEYIDTLRILEDQALRRGYTEVDDLFLEDFNAKANQLFLEFDYQPIAAASLAQVHRARLHDGTPVAVKVQYIDLRDRFDGDIRTLEFLLWIVEQMHPTFGFSWILKDLKGTLAQELDFEVEARNGERCAQDLSHFHFVVIPHVYREKSSKRVLTADFYEACKINDLEGLLRQGLSPKDAAEKLIQTFAEQIFLTGFIHADPHPGNVLVQKGPDGKAQLILLDHGLYEILHEKEREALCKLWRAIILRDDTSMQLYSNQLGVKDQDYFLFCEILLQRPINMAQLALANVLTQEETAYMRDMAKNRFDHIMQVLRDMPRSMLLVFRNINTVRGINVALGAPVDRYYIMAKSAVKCWSHTVSQKSGALANFFLIRWIRAVWDGFVFELTLRIQITSMKLTSSLLQFLVYVGFLKYSEEQEQIYEFLQA</sequence>
<dbReference type="InterPro" id="IPR011009">
    <property type="entry name" value="Kinase-like_dom_sf"/>
</dbReference>
<dbReference type="CTD" id="203054"/>
<keyword evidence="4" id="KW-0808">Transferase</keyword>
<dbReference type="OrthoDB" id="427480at2759"/>
<dbReference type="CDD" id="cd13969">
    <property type="entry name" value="ADCK1-like"/>
    <property type="match status" value="1"/>
</dbReference>
<dbReference type="PANTHER" id="PTHR43173:SF28">
    <property type="entry name" value="AARF DOMAIN CONTAINING KINASE 5"/>
    <property type="match status" value="1"/>
</dbReference>
<dbReference type="Proteomes" id="UP000695026">
    <property type="component" value="Unplaced"/>
</dbReference>
<accession>A0A9F5N5L6</accession>
<dbReference type="GeneID" id="103052967"/>
<evidence type="ECO:0000313" key="3">
    <source>
        <dbReference type="Proteomes" id="UP000695026"/>
    </source>
</evidence>
<dbReference type="RefSeq" id="XP_025032932.1">
    <property type="nucleotide sequence ID" value="XM_025177164.1"/>
</dbReference>
<evidence type="ECO:0000256" key="1">
    <source>
        <dbReference type="ARBA" id="ARBA00009670"/>
    </source>
</evidence>
<dbReference type="InterPro" id="IPR004147">
    <property type="entry name" value="ABC1_dom"/>
</dbReference>
<name>A0A9F5N5L6_PYTBI</name>
<protein>
    <submittedName>
        <fullName evidence="4">Uncharacterized aarF domain-containing protein kinase 5 isoform X1</fullName>
    </submittedName>
</protein>
<dbReference type="InterPro" id="IPR045307">
    <property type="entry name" value="ADCK1_dom"/>
</dbReference>
<feature type="domain" description="ABC1 atypical kinase-like" evidence="2">
    <location>
        <begin position="207"/>
        <end position="450"/>
    </location>
</feature>
<organism evidence="3 4">
    <name type="scientific">Python bivittatus</name>
    <name type="common">Burmese python</name>
    <name type="synonym">Python molurus bivittatus</name>
    <dbReference type="NCBI Taxonomy" id="176946"/>
    <lineage>
        <taxon>Eukaryota</taxon>
        <taxon>Metazoa</taxon>
        <taxon>Chordata</taxon>
        <taxon>Craniata</taxon>
        <taxon>Vertebrata</taxon>
        <taxon>Euteleostomi</taxon>
        <taxon>Lepidosauria</taxon>
        <taxon>Squamata</taxon>
        <taxon>Bifurcata</taxon>
        <taxon>Unidentata</taxon>
        <taxon>Episquamata</taxon>
        <taxon>Toxicofera</taxon>
        <taxon>Serpentes</taxon>
        <taxon>Henophidia</taxon>
        <taxon>Pythonidae</taxon>
        <taxon>Python</taxon>
    </lineage>
</organism>
<keyword evidence="3" id="KW-1185">Reference proteome</keyword>
<dbReference type="PANTHER" id="PTHR43173">
    <property type="entry name" value="ABC1 FAMILY PROTEIN"/>
    <property type="match status" value="1"/>
</dbReference>
<evidence type="ECO:0000313" key="4">
    <source>
        <dbReference type="RefSeq" id="XP_025032932.1"/>
    </source>
</evidence>
<dbReference type="OMA" id="DVMTTMV"/>
<proteinExistence type="inferred from homology"/>
<dbReference type="Pfam" id="PF03109">
    <property type="entry name" value="ABC1"/>
    <property type="match status" value="1"/>
</dbReference>
<comment type="similarity">
    <text evidence="1">Belongs to the protein kinase superfamily. ADCK protein kinase family.</text>
</comment>
<reference evidence="4" key="1">
    <citation type="submission" date="2025-08" db="UniProtKB">
        <authorList>
            <consortium name="RefSeq"/>
        </authorList>
    </citation>
    <scope>IDENTIFICATION</scope>
    <source>
        <tissue evidence="4">Liver</tissue>
    </source>
</reference>
<gene>
    <name evidence="4" type="primary">ADCK5</name>
</gene>
<evidence type="ECO:0000259" key="2">
    <source>
        <dbReference type="Pfam" id="PF03109"/>
    </source>
</evidence>
<dbReference type="InterPro" id="IPR051130">
    <property type="entry name" value="Mito_struct-func_regulator"/>
</dbReference>
<dbReference type="GO" id="GO:0016301">
    <property type="term" value="F:kinase activity"/>
    <property type="evidence" value="ECO:0007669"/>
    <property type="project" value="UniProtKB-KW"/>
</dbReference>
<dbReference type="AlphaFoldDB" id="A0A9F5N5L6"/>